<evidence type="ECO:0000256" key="1">
    <source>
        <dbReference type="ARBA" id="ARBA00004162"/>
    </source>
</evidence>
<keyword evidence="6 8" id="KW-0472">Membrane</keyword>
<keyword evidence="7" id="KW-0813">Transport</keyword>
<dbReference type="Pfam" id="PF02472">
    <property type="entry name" value="ExbD"/>
    <property type="match status" value="1"/>
</dbReference>
<evidence type="ECO:0000256" key="5">
    <source>
        <dbReference type="ARBA" id="ARBA00022989"/>
    </source>
</evidence>
<organism evidence="9 10">
    <name type="scientific">Hymenobacter cavernae</name>
    <dbReference type="NCBI Taxonomy" id="2044852"/>
    <lineage>
        <taxon>Bacteria</taxon>
        <taxon>Pseudomonadati</taxon>
        <taxon>Bacteroidota</taxon>
        <taxon>Cytophagia</taxon>
        <taxon>Cytophagales</taxon>
        <taxon>Hymenobacteraceae</taxon>
        <taxon>Hymenobacter</taxon>
    </lineage>
</organism>
<evidence type="ECO:0000256" key="3">
    <source>
        <dbReference type="ARBA" id="ARBA00022475"/>
    </source>
</evidence>
<gene>
    <name evidence="9" type="ORF">GCM10011383_09960</name>
</gene>
<evidence type="ECO:0000256" key="7">
    <source>
        <dbReference type="RuleBase" id="RU003879"/>
    </source>
</evidence>
<sequence length="183" mass="20601">MSTNIFHLNQLTNMAEIQPSASAAKDGKPRARKVGFRLDMTPMVDLAFLLLTFFMLTTTFSKPTVMTLNMPKPDEHSSEIPASKALTLILGKHNQVHYFYGVNDARSQPELHTTSFASEGLRQLLLDRQHRKPGSVVLIKPTNEASYQNLVDALDEMSITNQKKYALVDLDRTDRELLKQNGL</sequence>
<comment type="caution">
    <text evidence="9">The sequence shown here is derived from an EMBL/GenBank/DDBJ whole genome shotgun (WGS) entry which is preliminary data.</text>
</comment>
<evidence type="ECO:0000256" key="6">
    <source>
        <dbReference type="ARBA" id="ARBA00023136"/>
    </source>
</evidence>
<evidence type="ECO:0000256" key="8">
    <source>
        <dbReference type="SAM" id="Phobius"/>
    </source>
</evidence>
<name>A0ABQ1TQE1_9BACT</name>
<reference evidence="10" key="1">
    <citation type="journal article" date="2019" name="Int. J. Syst. Evol. Microbiol.">
        <title>The Global Catalogue of Microorganisms (GCM) 10K type strain sequencing project: providing services to taxonomists for standard genome sequencing and annotation.</title>
        <authorList>
            <consortium name="The Broad Institute Genomics Platform"/>
            <consortium name="The Broad Institute Genome Sequencing Center for Infectious Disease"/>
            <person name="Wu L."/>
            <person name="Ma J."/>
        </authorList>
    </citation>
    <scope>NUCLEOTIDE SEQUENCE [LARGE SCALE GENOMIC DNA]</scope>
    <source>
        <strain evidence="10">CGMCC 1.15197</strain>
    </source>
</reference>
<evidence type="ECO:0000256" key="4">
    <source>
        <dbReference type="ARBA" id="ARBA00022692"/>
    </source>
</evidence>
<keyword evidence="3" id="KW-1003">Cell membrane</keyword>
<keyword evidence="10" id="KW-1185">Reference proteome</keyword>
<comment type="similarity">
    <text evidence="2 7">Belongs to the ExbD/TolR family.</text>
</comment>
<evidence type="ECO:0000256" key="2">
    <source>
        <dbReference type="ARBA" id="ARBA00005811"/>
    </source>
</evidence>
<keyword evidence="4 7" id="KW-0812">Transmembrane</keyword>
<dbReference type="PANTHER" id="PTHR30558:SF3">
    <property type="entry name" value="BIOPOLYMER TRANSPORT PROTEIN EXBD-RELATED"/>
    <property type="match status" value="1"/>
</dbReference>
<feature type="transmembrane region" description="Helical" evidence="8">
    <location>
        <begin position="40"/>
        <end position="60"/>
    </location>
</feature>
<evidence type="ECO:0000313" key="10">
    <source>
        <dbReference type="Proteomes" id="UP000632273"/>
    </source>
</evidence>
<protein>
    <submittedName>
        <fullName evidence="9">Biopolymer transporter ExbD</fullName>
    </submittedName>
</protein>
<evidence type="ECO:0000313" key="9">
    <source>
        <dbReference type="EMBL" id="GGF01137.1"/>
    </source>
</evidence>
<dbReference type="EMBL" id="BMHT01000002">
    <property type="protein sequence ID" value="GGF01137.1"/>
    <property type="molecule type" value="Genomic_DNA"/>
</dbReference>
<comment type="subcellular location">
    <subcellularLocation>
        <location evidence="1">Cell membrane</location>
        <topology evidence="1">Single-pass membrane protein</topology>
    </subcellularLocation>
    <subcellularLocation>
        <location evidence="7">Cell membrane</location>
        <topology evidence="7">Single-pass type II membrane protein</topology>
    </subcellularLocation>
</comment>
<dbReference type="Proteomes" id="UP000632273">
    <property type="component" value="Unassembled WGS sequence"/>
</dbReference>
<dbReference type="InterPro" id="IPR003400">
    <property type="entry name" value="ExbD"/>
</dbReference>
<dbReference type="PANTHER" id="PTHR30558">
    <property type="entry name" value="EXBD MEMBRANE COMPONENT OF PMF-DRIVEN MACROMOLECULE IMPORT SYSTEM"/>
    <property type="match status" value="1"/>
</dbReference>
<keyword evidence="7" id="KW-0653">Protein transport</keyword>
<keyword evidence="5 8" id="KW-1133">Transmembrane helix</keyword>
<proteinExistence type="inferred from homology"/>
<accession>A0ABQ1TQE1</accession>